<reference evidence="2 3" key="1">
    <citation type="journal article" date="2023" name="BMC Biol.">
        <title>The compact genome of the sponge Oopsacas minuta (Hexactinellida) is lacking key metazoan core genes.</title>
        <authorList>
            <person name="Santini S."/>
            <person name="Schenkelaars Q."/>
            <person name="Jourda C."/>
            <person name="Duchesne M."/>
            <person name="Belahbib H."/>
            <person name="Rocher C."/>
            <person name="Selva M."/>
            <person name="Riesgo A."/>
            <person name="Vervoort M."/>
            <person name="Leys S.P."/>
            <person name="Kodjabachian L."/>
            <person name="Le Bivic A."/>
            <person name="Borchiellini C."/>
            <person name="Claverie J.M."/>
            <person name="Renard E."/>
        </authorList>
    </citation>
    <scope>NUCLEOTIDE SEQUENCE [LARGE SCALE GENOMIC DNA]</scope>
    <source>
        <strain evidence="2">SPO-2</strain>
    </source>
</reference>
<organism evidence="2 3">
    <name type="scientific">Oopsacas minuta</name>
    <dbReference type="NCBI Taxonomy" id="111878"/>
    <lineage>
        <taxon>Eukaryota</taxon>
        <taxon>Metazoa</taxon>
        <taxon>Porifera</taxon>
        <taxon>Hexactinellida</taxon>
        <taxon>Hexasterophora</taxon>
        <taxon>Lyssacinosida</taxon>
        <taxon>Leucopsacidae</taxon>
        <taxon>Oopsacas</taxon>
    </lineage>
</organism>
<dbReference type="Pfam" id="PF00078">
    <property type="entry name" value="RVT_1"/>
    <property type="match status" value="1"/>
</dbReference>
<protein>
    <recommendedName>
        <fullName evidence="1">Reverse transcriptase domain-containing protein</fullName>
    </recommendedName>
</protein>
<dbReference type="PANTHER" id="PTHR37984:SF5">
    <property type="entry name" value="PROTEIN NYNRIN-LIKE"/>
    <property type="match status" value="1"/>
</dbReference>
<dbReference type="InterPro" id="IPR050951">
    <property type="entry name" value="Retrovirus_Pol_polyprotein"/>
</dbReference>
<evidence type="ECO:0000313" key="2">
    <source>
        <dbReference type="EMBL" id="KAI6653452.1"/>
    </source>
</evidence>
<dbReference type="Gene3D" id="3.30.70.270">
    <property type="match status" value="2"/>
</dbReference>
<dbReference type="InterPro" id="IPR043128">
    <property type="entry name" value="Rev_trsase/Diguanyl_cyclase"/>
</dbReference>
<proteinExistence type="predicted"/>
<dbReference type="EMBL" id="JAKMXF010000277">
    <property type="protein sequence ID" value="KAI6653452.1"/>
    <property type="molecule type" value="Genomic_DNA"/>
</dbReference>
<accession>A0AAV7JX61</accession>
<name>A0AAV7JX61_9METZ</name>
<dbReference type="Proteomes" id="UP001165289">
    <property type="component" value="Unassembled WGS sequence"/>
</dbReference>
<dbReference type="InterPro" id="IPR043502">
    <property type="entry name" value="DNA/RNA_pol_sf"/>
</dbReference>
<evidence type="ECO:0000313" key="3">
    <source>
        <dbReference type="Proteomes" id="UP001165289"/>
    </source>
</evidence>
<dbReference type="SUPFAM" id="SSF56672">
    <property type="entry name" value="DNA/RNA polymerases"/>
    <property type="match status" value="1"/>
</dbReference>
<feature type="domain" description="Reverse transcriptase" evidence="1">
    <location>
        <begin position="22"/>
        <end position="73"/>
    </location>
</feature>
<comment type="caution">
    <text evidence="2">The sequence shown here is derived from an EMBL/GenBank/DDBJ whole genome shotgun (WGS) entry which is preliminary data.</text>
</comment>
<evidence type="ECO:0000259" key="1">
    <source>
        <dbReference type="Pfam" id="PF00078"/>
    </source>
</evidence>
<dbReference type="InterPro" id="IPR000477">
    <property type="entry name" value="RT_dom"/>
</dbReference>
<gene>
    <name evidence="2" type="ORF">LOD99_3671</name>
</gene>
<dbReference type="PANTHER" id="PTHR37984">
    <property type="entry name" value="PROTEIN CBG26694"/>
    <property type="match status" value="1"/>
</dbReference>
<dbReference type="AlphaFoldDB" id="A0AAV7JX61"/>
<keyword evidence="3" id="KW-1185">Reference proteome</keyword>
<sequence length="148" mass="16707">MYWTFSFSEAEGDCLASIDTAKVFIDDILVFSPGTGSHVNHLKEVFQRLRESKLMLRGSKCCLTKSSLCNLGCVFSVRRMRPDSSKIEAVQNWLIPIDVFRVRKFLALGSYYGKFIAGFSDTASPLYSLLEKIFSAFGMKTVKTHMSH</sequence>